<evidence type="ECO:0000313" key="1">
    <source>
        <dbReference type="EMBL" id="KAI0030574.1"/>
    </source>
</evidence>
<accession>A0ACB8QFI4</accession>
<gene>
    <name evidence="1" type="ORF">K488DRAFT_53951</name>
</gene>
<comment type="caution">
    <text evidence="1">The sequence shown here is derived from an EMBL/GenBank/DDBJ whole genome shotgun (WGS) entry which is preliminary data.</text>
</comment>
<reference evidence="1" key="1">
    <citation type="submission" date="2021-02" db="EMBL/GenBank/DDBJ databases">
        <authorList>
            <consortium name="DOE Joint Genome Institute"/>
            <person name="Ahrendt S."/>
            <person name="Looney B.P."/>
            <person name="Miyauchi S."/>
            <person name="Morin E."/>
            <person name="Drula E."/>
            <person name="Courty P.E."/>
            <person name="Chicoki N."/>
            <person name="Fauchery L."/>
            <person name="Kohler A."/>
            <person name="Kuo A."/>
            <person name="Labutti K."/>
            <person name="Pangilinan J."/>
            <person name="Lipzen A."/>
            <person name="Riley R."/>
            <person name="Andreopoulos W."/>
            <person name="He G."/>
            <person name="Johnson J."/>
            <person name="Barry K.W."/>
            <person name="Grigoriev I.V."/>
            <person name="Nagy L."/>
            <person name="Hibbett D."/>
            <person name="Henrissat B."/>
            <person name="Matheny P.B."/>
            <person name="Labbe J."/>
            <person name="Martin F."/>
        </authorList>
    </citation>
    <scope>NUCLEOTIDE SEQUENCE</scope>
    <source>
        <strain evidence="1">EC-137</strain>
    </source>
</reference>
<keyword evidence="2" id="KW-1185">Reference proteome</keyword>
<dbReference type="EMBL" id="MU273615">
    <property type="protein sequence ID" value="KAI0030574.1"/>
    <property type="molecule type" value="Genomic_DNA"/>
</dbReference>
<evidence type="ECO:0000313" key="2">
    <source>
        <dbReference type="Proteomes" id="UP000814128"/>
    </source>
</evidence>
<dbReference type="Proteomes" id="UP000814128">
    <property type="component" value="Unassembled WGS sequence"/>
</dbReference>
<feature type="non-terminal residue" evidence="1">
    <location>
        <position position="1"/>
    </location>
</feature>
<proteinExistence type="predicted"/>
<reference evidence="1" key="2">
    <citation type="journal article" date="2022" name="New Phytol.">
        <title>Evolutionary transition to the ectomycorrhizal habit in the genomes of a hyperdiverse lineage of mushroom-forming fungi.</title>
        <authorList>
            <person name="Looney B."/>
            <person name="Miyauchi S."/>
            <person name="Morin E."/>
            <person name="Drula E."/>
            <person name="Courty P.E."/>
            <person name="Kohler A."/>
            <person name="Kuo A."/>
            <person name="LaButti K."/>
            <person name="Pangilinan J."/>
            <person name="Lipzen A."/>
            <person name="Riley R."/>
            <person name="Andreopoulos W."/>
            <person name="He G."/>
            <person name="Johnson J."/>
            <person name="Nolan M."/>
            <person name="Tritt A."/>
            <person name="Barry K.W."/>
            <person name="Grigoriev I.V."/>
            <person name="Nagy L.G."/>
            <person name="Hibbett D."/>
            <person name="Henrissat B."/>
            <person name="Matheny P.B."/>
            <person name="Labbe J."/>
            <person name="Martin F.M."/>
        </authorList>
    </citation>
    <scope>NUCLEOTIDE SEQUENCE</scope>
    <source>
        <strain evidence="1">EC-137</strain>
    </source>
</reference>
<sequence>HEILSGGMRGQSAPYGTTWAKWRKLQDDSLNETAVRNYRELLTLESTILLQASTSLVPSYCHSHLFARRFVESVLLSVSYGRRADHHDALAAAHVEAKEAYQECVRSAGSRRATTDLYLAALRGARARPTASLKPSLAARCTASDTGMSETALAYALSAPFTEGRDPLLWSIQWCLVAALLFPAVQQKLHAELDAVVGPARLPDSADRARLPYLAAFIKECARYWPIVPLVRRSASTEATYGKWTIPRRAVIIANIDAIAKDPALFPDPREFRPERFLNARVQDTSFLFGAGTRTCPGVHLALEAQTLVIARILWAFTLARPPDAELPLGNAFTYRGYARGPAPFRVAFVPRGDEVERVVAAEAQTAARGLRAWEW</sequence>
<protein>
    <submittedName>
        <fullName evidence="1">Cytochrome P450</fullName>
    </submittedName>
</protein>
<name>A0ACB8QFI4_9AGAM</name>
<organism evidence="1 2">
    <name type="scientific">Vararia minispora EC-137</name>
    <dbReference type="NCBI Taxonomy" id="1314806"/>
    <lineage>
        <taxon>Eukaryota</taxon>
        <taxon>Fungi</taxon>
        <taxon>Dikarya</taxon>
        <taxon>Basidiomycota</taxon>
        <taxon>Agaricomycotina</taxon>
        <taxon>Agaricomycetes</taxon>
        <taxon>Russulales</taxon>
        <taxon>Lachnocladiaceae</taxon>
        <taxon>Vararia</taxon>
    </lineage>
</organism>